<evidence type="ECO:0000256" key="1">
    <source>
        <dbReference type="ARBA" id="ARBA00023002"/>
    </source>
</evidence>
<dbReference type="AlphaFoldDB" id="A0A238D590"/>
<feature type="region of interest" description="Disordered" evidence="5">
    <location>
        <begin position="1"/>
        <end position="20"/>
    </location>
</feature>
<feature type="domain" description="Peptide methionine sulphoxide reductase MsrA" evidence="6">
    <location>
        <begin position="26"/>
        <end position="179"/>
    </location>
</feature>
<name>A0A238D590_THIDL</name>
<accession>A0A238D590</accession>
<dbReference type="EMBL" id="FLMQ01000056">
    <property type="protein sequence ID" value="SBP88466.1"/>
    <property type="molecule type" value="Genomic_DNA"/>
</dbReference>
<dbReference type="Pfam" id="PF01625">
    <property type="entry name" value="PMSR"/>
    <property type="match status" value="1"/>
</dbReference>
<reference evidence="7 8" key="1">
    <citation type="submission" date="2016-06" db="EMBL/GenBank/DDBJ databases">
        <authorList>
            <person name="Kjaerup R.B."/>
            <person name="Dalgaard T.S."/>
            <person name="Juul-Madsen H.R."/>
        </authorList>
    </citation>
    <scope>NUCLEOTIDE SEQUENCE [LARGE SCALE GENOMIC DNA]</scope>
    <source>
        <strain evidence="7 8">DSM 16361</strain>
    </source>
</reference>
<dbReference type="GO" id="GO:0008113">
    <property type="term" value="F:peptide-methionine (S)-S-oxide reductase activity"/>
    <property type="evidence" value="ECO:0007669"/>
    <property type="project" value="UniProtKB-UniRule"/>
</dbReference>
<evidence type="ECO:0000313" key="8">
    <source>
        <dbReference type="Proteomes" id="UP000214566"/>
    </source>
</evidence>
<gene>
    <name evidence="4 7" type="primary">msrA</name>
    <name evidence="7" type="ORF">THIARS_70086</name>
</gene>
<evidence type="ECO:0000313" key="7">
    <source>
        <dbReference type="EMBL" id="SBP88466.1"/>
    </source>
</evidence>
<evidence type="ECO:0000259" key="6">
    <source>
        <dbReference type="Pfam" id="PF01625"/>
    </source>
</evidence>
<dbReference type="Gene3D" id="3.30.1060.10">
    <property type="entry name" value="Peptide methionine sulphoxide reductase MsrA"/>
    <property type="match status" value="1"/>
</dbReference>
<sequence>MEPAAMPISIPTTPATSARPDTPAAITLAGGCFWCVEAAFSVIDGVLEATSGYAQGHVQKPSYEQVCGGRTGHAEAVRIRYAPSKLGLDDVLDLFFTIHDPTTPGRQGADIGPQYRSGIYFEQPEHEAQIHAYIARLAASGRYGSAPIVTEVEALRAFWPAEAYHQRYFERHPEQGYCQAVIAPKMHKLLQTFPGKLRG</sequence>
<feature type="active site" evidence="4">
    <location>
        <position position="32"/>
    </location>
</feature>
<dbReference type="InterPro" id="IPR036509">
    <property type="entry name" value="Met_Sox_Rdtase_MsrA_sf"/>
</dbReference>
<protein>
    <recommendedName>
        <fullName evidence="4">Peptide methionine sulfoxide reductase MsrA</fullName>
        <shortName evidence="4">Protein-methionine-S-oxide reductase</shortName>
        <ecNumber evidence="4">1.8.4.11</ecNumber>
    </recommendedName>
    <alternativeName>
        <fullName evidence="4">Peptide-methionine (S)-S-oxide reductase</fullName>
        <shortName evidence="4">Peptide Met(O) reductase</shortName>
    </alternativeName>
</protein>
<dbReference type="PANTHER" id="PTHR43774">
    <property type="entry name" value="PEPTIDE METHIONINE SULFOXIDE REDUCTASE"/>
    <property type="match status" value="1"/>
</dbReference>
<evidence type="ECO:0000256" key="5">
    <source>
        <dbReference type="SAM" id="MobiDB-lite"/>
    </source>
</evidence>
<comment type="similarity">
    <text evidence="4">Belongs to the MsrA Met sulfoxide reductase family.</text>
</comment>
<organism evidence="7 8">
    <name type="scientific">Thiomonas delicata</name>
    <name type="common">Thiomonas cuprina</name>
    <dbReference type="NCBI Taxonomy" id="364030"/>
    <lineage>
        <taxon>Bacteria</taxon>
        <taxon>Pseudomonadati</taxon>
        <taxon>Pseudomonadota</taxon>
        <taxon>Betaproteobacteria</taxon>
        <taxon>Burkholderiales</taxon>
        <taxon>Thiomonas</taxon>
    </lineage>
</organism>
<dbReference type="PANTHER" id="PTHR43774:SF1">
    <property type="entry name" value="PEPTIDE METHIONINE SULFOXIDE REDUCTASE MSRA 2"/>
    <property type="match status" value="1"/>
</dbReference>
<evidence type="ECO:0000256" key="4">
    <source>
        <dbReference type="HAMAP-Rule" id="MF_01401"/>
    </source>
</evidence>
<dbReference type="EC" id="1.8.4.11" evidence="4"/>
<dbReference type="Proteomes" id="UP000214566">
    <property type="component" value="Unassembled WGS sequence"/>
</dbReference>
<evidence type="ECO:0000256" key="2">
    <source>
        <dbReference type="ARBA" id="ARBA00047806"/>
    </source>
</evidence>
<comment type="catalytic activity">
    <reaction evidence="3 4">
        <text>[thioredoxin]-disulfide + L-methionine + H2O = L-methionine (S)-S-oxide + [thioredoxin]-dithiol</text>
        <dbReference type="Rhea" id="RHEA:19993"/>
        <dbReference type="Rhea" id="RHEA-COMP:10698"/>
        <dbReference type="Rhea" id="RHEA-COMP:10700"/>
        <dbReference type="ChEBI" id="CHEBI:15377"/>
        <dbReference type="ChEBI" id="CHEBI:29950"/>
        <dbReference type="ChEBI" id="CHEBI:50058"/>
        <dbReference type="ChEBI" id="CHEBI:57844"/>
        <dbReference type="ChEBI" id="CHEBI:58772"/>
        <dbReference type="EC" id="1.8.4.11"/>
    </reaction>
</comment>
<evidence type="ECO:0000256" key="3">
    <source>
        <dbReference type="ARBA" id="ARBA00048782"/>
    </source>
</evidence>
<dbReference type="NCBIfam" id="TIGR00401">
    <property type="entry name" value="msrA"/>
    <property type="match status" value="1"/>
</dbReference>
<dbReference type="InterPro" id="IPR002569">
    <property type="entry name" value="Met_Sox_Rdtase_MsrA_dom"/>
</dbReference>
<keyword evidence="8" id="KW-1185">Reference proteome</keyword>
<dbReference type="HAMAP" id="MF_01401">
    <property type="entry name" value="MsrA"/>
    <property type="match status" value="1"/>
</dbReference>
<proteinExistence type="inferred from homology"/>
<comment type="catalytic activity">
    <reaction evidence="2 4">
        <text>L-methionyl-[protein] + [thioredoxin]-disulfide + H2O = L-methionyl-(S)-S-oxide-[protein] + [thioredoxin]-dithiol</text>
        <dbReference type="Rhea" id="RHEA:14217"/>
        <dbReference type="Rhea" id="RHEA-COMP:10698"/>
        <dbReference type="Rhea" id="RHEA-COMP:10700"/>
        <dbReference type="Rhea" id="RHEA-COMP:12313"/>
        <dbReference type="Rhea" id="RHEA-COMP:12315"/>
        <dbReference type="ChEBI" id="CHEBI:15377"/>
        <dbReference type="ChEBI" id="CHEBI:16044"/>
        <dbReference type="ChEBI" id="CHEBI:29950"/>
        <dbReference type="ChEBI" id="CHEBI:44120"/>
        <dbReference type="ChEBI" id="CHEBI:50058"/>
        <dbReference type="EC" id="1.8.4.11"/>
    </reaction>
</comment>
<keyword evidence="1 4" id="KW-0560">Oxidoreductase</keyword>
<dbReference type="GO" id="GO:0033744">
    <property type="term" value="F:L-methionine:thioredoxin-disulfide S-oxidoreductase activity"/>
    <property type="evidence" value="ECO:0007669"/>
    <property type="project" value="RHEA"/>
</dbReference>
<comment type="function">
    <text evidence="4">Has an important function as a repair enzyme for proteins that have been inactivated by oxidation. Catalyzes the reversible oxidation-reduction of methionine sulfoxide in proteins to methionine.</text>
</comment>
<dbReference type="SUPFAM" id="SSF55068">
    <property type="entry name" value="Peptide methionine sulfoxide reductase"/>
    <property type="match status" value="1"/>
</dbReference>